<accession>A0A645ETM1</accession>
<organism evidence="1">
    <name type="scientific">bioreactor metagenome</name>
    <dbReference type="NCBI Taxonomy" id="1076179"/>
    <lineage>
        <taxon>unclassified sequences</taxon>
        <taxon>metagenomes</taxon>
        <taxon>ecological metagenomes</taxon>
    </lineage>
</organism>
<reference evidence="1" key="1">
    <citation type="submission" date="2019-08" db="EMBL/GenBank/DDBJ databases">
        <authorList>
            <person name="Kucharzyk K."/>
            <person name="Murdoch R.W."/>
            <person name="Higgins S."/>
            <person name="Loffler F."/>
        </authorList>
    </citation>
    <scope>NUCLEOTIDE SEQUENCE</scope>
</reference>
<dbReference type="NCBIfam" id="TIGR00426">
    <property type="entry name" value="competence protein ComEA helix-hairpin-helix repeat region"/>
    <property type="match status" value="1"/>
</dbReference>
<dbReference type="EMBL" id="VSSQ01050473">
    <property type="protein sequence ID" value="MPN04562.1"/>
    <property type="molecule type" value="Genomic_DNA"/>
</dbReference>
<dbReference type="PANTHER" id="PTHR21180">
    <property type="entry name" value="ENDONUCLEASE/EXONUCLEASE/PHOSPHATASE FAMILY DOMAIN-CONTAINING PROTEIN 1"/>
    <property type="match status" value="1"/>
</dbReference>
<dbReference type="AlphaFoldDB" id="A0A645ETM1"/>
<dbReference type="PANTHER" id="PTHR21180:SF32">
    <property type="entry name" value="ENDONUCLEASE_EXONUCLEASE_PHOSPHATASE FAMILY DOMAIN-CONTAINING PROTEIN 1"/>
    <property type="match status" value="1"/>
</dbReference>
<dbReference type="Pfam" id="PF12836">
    <property type="entry name" value="HHH_3"/>
    <property type="match status" value="1"/>
</dbReference>
<evidence type="ECO:0000313" key="1">
    <source>
        <dbReference type="EMBL" id="MPN04562.1"/>
    </source>
</evidence>
<protein>
    <recommendedName>
        <fullName evidence="2">ComE operon protein 1</fullName>
    </recommendedName>
</protein>
<dbReference type="GO" id="GO:0015628">
    <property type="term" value="P:protein secretion by the type II secretion system"/>
    <property type="evidence" value="ECO:0007669"/>
    <property type="project" value="TreeGrafter"/>
</dbReference>
<sequence length="131" mass="14148">MRAVSATLKMIKRAPKTELILVLLTVCFLAILGASFVLRRQAERSSDYTISVSRADTEAAAADEASKLVDINTAAAEELQMLPGVGEVLAGRIIDYREANGRFENVEDIMNVDGIGEGKFADMKDLITVGD</sequence>
<name>A0A645ETM1_9ZZZZ</name>
<dbReference type="SUPFAM" id="SSF47781">
    <property type="entry name" value="RuvA domain 2-like"/>
    <property type="match status" value="1"/>
</dbReference>
<dbReference type="Gene3D" id="1.10.150.320">
    <property type="entry name" value="Photosystem II 12 kDa extrinsic protein"/>
    <property type="match status" value="1"/>
</dbReference>
<dbReference type="InterPro" id="IPR004509">
    <property type="entry name" value="Competence_ComEA_HhH"/>
</dbReference>
<dbReference type="InterPro" id="IPR051675">
    <property type="entry name" value="Endo/Exo/Phosphatase_dom_1"/>
</dbReference>
<evidence type="ECO:0008006" key="2">
    <source>
        <dbReference type="Google" id="ProtNLM"/>
    </source>
</evidence>
<comment type="caution">
    <text evidence="1">The sequence shown here is derived from an EMBL/GenBank/DDBJ whole genome shotgun (WGS) entry which is preliminary data.</text>
</comment>
<gene>
    <name evidence="1" type="ORF">SDC9_151803</name>
</gene>
<dbReference type="InterPro" id="IPR010994">
    <property type="entry name" value="RuvA_2-like"/>
</dbReference>
<dbReference type="GO" id="GO:0015627">
    <property type="term" value="C:type II protein secretion system complex"/>
    <property type="evidence" value="ECO:0007669"/>
    <property type="project" value="TreeGrafter"/>
</dbReference>
<proteinExistence type="predicted"/>